<accession>A0A4C1WXQ3</accession>
<keyword evidence="3" id="KW-1185">Reference proteome</keyword>
<evidence type="ECO:0000313" key="3">
    <source>
        <dbReference type="Proteomes" id="UP000299102"/>
    </source>
</evidence>
<protein>
    <submittedName>
        <fullName evidence="2">Uncharacterized protein</fullName>
    </submittedName>
</protein>
<dbReference type="AlphaFoldDB" id="A0A4C1WXQ3"/>
<proteinExistence type="predicted"/>
<feature type="region of interest" description="Disordered" evidence="1">
    <location>
        <begin position="86"/>
        <end position="134"/>
    </location>
</feature>
<reference evidence="2 3" key="1">
    <citation type="journal article" date="2019" name="Commun. Biol.">
        <title>The bagworm genome reveals a unique fibroin gene that provides high tensile strength.</title>
        <authorList>
            <person name="Kono N."/>
            <person name="Nakamura H."/>
            <person name="Ohtoshi R."/>
            <person name="Tomita M."/>
            <person name="Numata K."/>
            <person name="Arakawa K."/>
        </authorList>
    </citation>
    <scope>NUCLEOTIDE SEQUENCE [LARGE SCALE GENOMIC DNA]</scope>
</reference>
<dbReference type="EMBL" id="BGZK01000675">
    <property type="protein sequence ID" value="GBP55673.1"/>
    <property type="molecule type" value="Genomic_DNA"/>
</dbReference>
<evidence type="ECO:0000256" key="1">
    <source>
        <dbReference type="SAM" id="MobiDB-lite"/>
    </source>
</evidence>
<dbReference type="Proteomes" id="UP000299102">
    <property type="component" value="Unassembled WGS sequence"/>
</dbReference>
<feature type="compositionally biased region" description="Basic residues" evidence="1">
    <location>
        <begin position="98"/>
        <end position="126"/>
    </location>
</feature>
<comment type="caution">
    <text evidence="2">The sequence shown here is derived from an EMBL/GenBank/DDBJ whole genome shotgun (WGS) entry which is preliminary data.</text>
</comment>
<name>A0A4C1WXQ3_EUMVA</name>
<gene>
    <name evidence="2" type="ORF">EVAR_18964_1</name>
</gene>
<evidence type="ECO:0000313" key="2">
    <source>
        <dbReference type="EMBL" id="GBP55673.1"/>
    </source>
</evidence>
<organism evidence="2 3">
    <name type="scientific">Eumeta variegata</name>
    <name type="common">Bagworm moth</name>
    <name type="synonym">Eumeta japonica</name>
    <dbReference type="NCBI Taxonomy" id="151549"/>
    <lineage>
        <taxon>Eukaryota</taxon>
        <taxon>Metazoa</taxon>
        <taxon>Ecdysozoa</taxon>
        <taxon>Arthropoda</taxon>
        <taxon>Hexapoda</taxon>
        <taxon>Insecta</taxon>
        <taxon>Pterygota</taxon>
        <taxon>Neoptera</taxon>
        <taxon>Endopterygota</taxon>
        <taxon>Lepidoptera</taxon>
        <taxon>Glossata</taxon>
        <taxon>Ditrysia</taxon>
        <taxon>Tineoidea</taxon>
        <taxon>Psychidae</taxon>
        <taxon>Oiketicinae</taxon>
        <taxon>Eumeta</taxon>
    </lineage>
</organism>
<sequence>MTDWEVDRWPLRDMNYREQSGGATDARPPSAARLIQSIRDAGSAAYSRCGVWLATATAGYRRGAGGADDGGAAVAGGCVEQVSARLRGGGHDQERAARARPQHSVHAPRRRRPPSAVRRAGHSRSRSARDSPALGANFANDFLQQFKFENPISQLFSNTRPMPRGFRSAKTTRRFRFNSASLPSKERAPGPMFTMDESAIELLNYIKVRVQHAKLCRCEVSHGSVATAYNRNSGEKREGSGSVEHAHCMTRRTFRAAEFRAFYCKALAPCLSYAVSHFGDQGRQRFQPAENSKNVLIIVIHRYVLRKRERKKDLGTLNLRFTSFSGSQSGRVTCVKVSHERSEIGSLLNRSWNRNRVETDAKKTGSDRSETQIGIEWDQDHHVYNGILCDNGYNLWNMFTARGGDQGRSRARRGRRQSGCVGALSAARGRSAHPAIAARAPPSLLLLSRRSLLLLLLSVTTSN</sequence>